<organism evidence="2 3">
    <name type="scientific">Tritrichomonas musculus</name>
    <dbReference type="NCBI Taxonomy" id="1915356"/>
    <lineage>
        <taxon>Eukaryota</taxon>
        <taxon>Metamonada</taxon>
        <taxon>Parabasalia</taxon>
        <taxon>Tritrichomonadida</taxon>
        <taxon>Tritrichomonadidae</taxon>
        <taxon>Tritrichomonas</taxon>
    </lineage>
</organism>
<sequence length="199" mass="22735">MLAGGQRKINIEKTGVSCNVPENDIARLMYYLNCIDSLIDFGIPANLKDYQNYYKLSFNSENSVICYADLLDPNTFIRNKIMITDPCGKLCGDSSNSFFKITDSRFSFAATREFVIGGRNIRTLNIMAYKQVWLDRYYNNPMSHYSERLNAIYNGTIGRFRPNQITPRDPLLFKSSYTRPSTSNPSNNRNHPSPSCSIC</sequence>
<dbReference type="Proteomes" id="UP001470230">
    <property type="component" value="Unassembled WGS sequence"/>
</dbReference>
<evidence type="ECO:0000313" key="3">
    <source>
        <dbReference type="Proteomes" id="UP001470230"/>
    </source>
</evidence>
<reference evidence="2 3" key="1">
    <citation type="submission" date="2024-04" db="EMBL/GenBank/DDBJ databases">
        <title>Tritrichomonas musculus Genome.</title>
        <authorList>
            <person name="Alves-Ferreira E."/>
            <person name="Grigg M."/>
            <person name="Lorenzi H."/>
            <person name="Galac M."/>
        </authorList>
    </citation>
    <scope>NUCLEOTIDE SEQUENCE [LARGE SCALE GENOMIC DNA]</scope>
    <source>
        <strain evidence="2 3">EAF2021</strain>
    </source>
</reference>
<keyword evidence="3" id="KW-1185">Reference proteome</keyword>
<dbReference type="EMBL" id="JAPFFF010000002">
    <property type="protein sequence ID" value="KAK8897617.1"/>
    <property type="molecule type" value="Genomic_DNA"/>
</dbReference>
<protein>
    <submittedName>
        <fullName evidence="2">Uncharacterized protein</fullName>
    </submittedName>
</protein>
<comment type="caution">
    <text evidence="2">The sequence shown here is derived from an EMBL/GenBank/DDBJ whole genome shotgun (WGS) entry which is preliminary data.</text>
</comment>
<evidence type="ECO:0000313" key="2">
    <source>
        <dbReference type="EMBL" id="KAK8897617.1"/>
    </source>
</evidence>
<evidence type="ECO:0000256" key="1">
    <source>
        <dbReference type="SAM" id="MobiDB-lite"/>
    </source>
</evidence>
<proteinExistence type="predicted"/>
<feature type="region of interest" description="Disordered" evidence="1">
    <location>
        <begin position="176"/>
        <end position="199"/>
    </location>
</feature>
<accession>A0ABR2L4F3</accession>
<name>A0ABR2L4F3_9EUKA</name>
<gene>
    <name evidence="2" type="ORF">M9Y10_015578</name>
</gene>